<dbReference type="STRING" id="3088.A0A383WHZ0"/>
<evidence type="ECO:0000256" key="9">
    <source>
        <dbReference type="SAM" id="SignalP"/>
    </source>
</evidence>
<feature type="chain" id="PRO_5016830692" description="beta-glucosidase" evidence="9">
    <location>
        <begin position="23"/>
        <end position="530"/>
    </location>
</feature>
<dbReference type="PANTHER" id="PTHR10353">
    <property type="entry name" value="GLYCOSYL HYDROLASE"/>
    <property type="match status" value="1"/>
</dbReference>
<evidence type="ECO:0000256" key="1">
    <source>
        <dbReference type="ARBA" id="ARBA00000448"/>
    </source>
</evidence>
<comment type="similarity">
    <text evidence="2 7">Belongs to the glycosyl hydrolase 1 family.</text>
</comment>
<dbReference type="EMBL" id="FNXT01001273">
    <property type="protein sequence ID" value="SZX77095.1"/>
    <property type="molecule type" value="Genomic_DNA"/>
</dbReference>
<dbReference type="PANTHER" id="PTHR10353:SF36">
    <property type="entry name" value="LP05116P"/>
    <property type="match status" value="1"/>
</dbReference>
<evidence type="ECO:0000313" key="10">
    <source>
        <dbReference type="EMBL" id="SZX77095.1"/>
    </source>
</evidence>
<dbReference type="InterPro" id="IPR018120">
    <property type="entry name" value="Glyco_hydro_1_AS"/>
</dbReference>
<proteinExistence type="inferred from homology"/>
<evidence type="ECO:0000313" key="11">
    <source>
        <dbReference type="Proteomes" id="UP000256970"/>
    </source>
</evidence>
<organism evidence="10 11">
    <name type="scientific">Tetradesmus obliquus</name>
    <name type="common">Green alga</name>
    <name type="synonym">Acutodesmus obliquus</name>
    <dbReference type="NCBI Taxonomy" id="3088"/>
    <lineage>
        <taxon>Eukaryota</taxon>
        <taxon>Viridiplantae</taxon>
        <taxon>Chlorophyta</taxon>
        <taxon>core chlorophytes</taxon>
        <taxon>Chlorophyceae</taxon>
        <taxon>CS clade</taxon>
        <taxon>Sphaeropleales</taxon>
        <taxon>Scenedesmaceae</taxon>
        <taxon>Tetradesmus</taxon>
    </lineage>
</organism>
<feature type="region of interest" description="Disordered" evidence="8">
    <location>
        <begin position="502"/>
        <end position="530"/>
    </location>
</feature>
<dbReference type="Proteomes" id="UP000256970">
    <property type="component" value="Unassembled WGS sequence"/>
</dbReference>
<dbReference type="PRINTS" id="PR00131">
    <property type="entry name" value="GLHYDRLASE1"/>
</dbReference>
<dbReference type="GO" id="GO:0008422">
    <property type="term" value="F:beta-glucosidase activity"/>
    <property type="evidence" value="ECO:0007669"/>
    <property type="project" value="UniProtKB-EC"/>
</dbReference>
<evidence type="ECO:0000256" key="4">
    <source>
        <dbReference type="ARBA" id="ARBA00022801"/>
    </source>
</evidence>
<name>A0A383WHZ0_TETOB</name>
<evidence type="ECO:0000256" key="2">
    <source>
        <dbReference type="ARBA" id="ARBA00010838"/>
    </source>
</evidence>
<dbReference type="PROSITE" id="PS00572">
    <property type="entry name" value="GLYCOSYL_HYDROL_F1_1"/>
    <property type="match status" value="1"/>
</dbReference>
<dbReference type="FunFam" id="3.20.20.80:FF:000011">
    <property type="entry name" value="Cytosolic beta-glucosidase"/>
    <property type="match status" value="1"/>
</dbReference>
<evidence type="ECO:0000256" key="3">
    <source>
        <dbReference type="ARBA" id="ARBA00012744"/>
    </source>
</evidence>
<evidence type="ECO:0000256" key="5">
    <source>
        <dbReference type="ARBA" id="ARBA00023295"/>
    </source>
</evidence>
<dbReference type="InterPro" id="IPR017853">
    <property type="entry name" value="GH"/>
</dbReference>
<dbReference type="GO" id="GO:0016052">
    <property type="term" value="P:carbohydrate catabolic process"/>
    <property type="evidence" value="ECO:0007669"/>
    <property type="project" value="UniProtKB-ARBA"/>
</dbReference>
<comment type="catalytic activity">
    <reaction evidence="1">
        <text>Hydrolysis of terminal, non-reducing beta-D-glucosyl residues with release of beta-D-glucose.</text>
        <dbReference type="EC" id="3.2.1.21"/>
    </reaction>
</comment>
<keyword evidence="11" id="KW-1185">Reference proteome</keyword>
<dbReference type="EC" id="3.2.1.21" evidence="3"/>
<keyword evidence="4" id="KW-0378">Hydrolase</keyword>
<evidence type="ECO:0000256" key="6">
    <source>
        <dbReference type="PROSITE-ProRule" id="PRU10055"/>
    </source>
</evidence>
<keyword evidence="9" id="KW-0732">Signal</keyword>
<dbReference type="InterPro" id="IPR001360">
    <property type="entry name" value="Glyco_hydro_1"/>
</dbReference>
<dbReference type="AlphaFoldDB" id="A0A383WHZ0"/>
<feature type="active site" description="Nucleophile" evidence="6">
    <location>
        <position position="405"/>
    </location>
</feature>
<dbReference type="Gene3D" id="3.20.20.80">
    <property type="entry name" value="Glycosidases"/>
    <property type="match status" value="1"/>
</dbReference>
<evidence type="ECO:0000256" key="7">
    <source>
        <dbReference type="RuleBase" id="RU003690"/>
    </source>
</evidence>
<sequence>MAHRRLQLAAVLALAAFAVAQARQISHLPDAPAMCPLEMRKNTRWGVATASYQVEGGWNLGGRTPSVWDTFSHAGFIKNNDTGDVACDMYHKYPQDFKLMRELGIKHYRFSFSWNRILPQGGKGTPVNPEGIAFYNSLINEMIANNIRPYATIFHWDLPQVLQDKYQGLIGEEFIADFVNYANVLFENFGDRIRDWMTFNEPWVTCVLQYGQGVFAPGIPMGDEGMYKCGHNLLRAHAKTYQLYHKVPQAKLDNVTFADAARGKVGIALNIEYLEPLTEAKEDVAAANYGLEKNLGWFADPLFFGDYPASLKSCAKDVLPSFTAEESKLLKGSLDFLGINFYTGKFAKGSATDKCSVETREQDVNGKDIGPLAESSWLRVVPWSFYKLLKYVQSRYDPKQIIITENGVSAPKEDSMSVQQAIRDDFRVNYYKGYLDYLCKAISEGVKVNTYFAWSFMDNFEWREGYSQRFGINHVDFDSPELTRTTKDSGKFLSKHFFRVGRGGGVGARRPGGRKPTKETPKAAKPAKQQ</sequence>
<accession>A0A383WHZ0</accession>
<evidence type="ECO:0000256" key="8">
    <source>
        <dbReference type="SAM" id="MobiDB-lite"/>
    </source>
</evidence>
<gene>
    <name evidence="10" type="ORF">BQ4739_LOCUS17444</name>
</gene>
<keyword evidence="5" id="KW-0326">Glycosidase</keyword>
<dbReference type="Pfam" id="PF00232">
    <property type="entry name" value="Glyco_hydro_1"/>
    <property type="match status" value="1"/>
</dbReference>
<protein>
    <recommendedName>
        <fullName evidence="3">beta-glucosidase</fullName>
        <ecNumber evidence="3">3.2.1.21</ecNumber>
    </recommendedName>
</protein>
<feature type="signal peptide" evidence="9">
    <location>
        <begin position="1"/>
        <end position="22"/>
    </location>
</feature>
<reference evidence="10 11" key="1">
    <citation type="submission" date="2016-10" db="EMBL/GenBank/DDBJ databases">
        <authorList>
            <person name="Cai Z."/>
        </authorList>
    </citation>
    <scope>NUCLEOTIDE SEQUENCE [LARGE SCALE GENOMIC DNA]</scope>
</reference>
<dbReference type="SUPFAM" id="SSF51445">
    <property type="entry name" value="(Trans)glycosidases"/>
    <property type="match status" value="1"/>
</dbReference>